<keyword evidence="1" id="KW-0472">Membrane</keyword>
<protein>
    <submittedName>
        <fullName evidence="2">Uncharacterized protein</fullName>
    </submittedName>
</protein>
<name>A0A0H4T5V1_9EURY</name>
<keyword evidence="1" id="KW-1133">Transmembrane helix</keyword>
<feature type="transmembrane region" description="Helical" evidence="1">
    <location>
        <begin position="95"/>
        <end position="114"/>
    </location>
</feature>
<feature type="transmembrane region" description="Helical" evidence="1">
    <location>
        <begin position="186"/>
        <end position="204"/>
    </location>
</feature>
<organism evidence="2">
    <name type="scientific">uncultured euryarchaeote Rifle_16ft_4_minimus_37884</name>
    <dbReference type="NCBI Taxonomy" id="1665196"/>
    <lineage>
        <taxon>Archaea</taxon>
        <taxon>Methanobacteriati</taxon>
        <taxon>Methanobacteriota</taxon>
        <taxon>environmental samples</taxon>
    </lineage>
</organism>
<proteinExistence type="predicted"/>
<evidence type="ECO:0000256" key="1">
    <source>
        <dbReference type="SAM" id="Phobius"/>
    </source>
</evidence>
<evidence type="ECO:0000313" key="2">
    <source>
        <dbReference type="EMBL" id="AKQ03118.1"/>
    </source>
</evidence>
<feature type="transmembrane region" description="Helical" evidence="1">
    <location>
        <begin position="67"/>
        <end position="88"/>
    </location>
</feature>
<feature type="transmembrane region" description="Helical" evidence="1">
    <location>
        <begin position="134"/>
        <end position="153"/>
    </location>
</feature>
<feature type="transmembrane region" description="Helical" evidence="1">
    <location>
        <begin position="36"/>
        <end position="55"/>
    </location>
</feature>
<keyword evidence="1" id="KW-0812">Transmembrane</keyword>
<reference evidence="2" key="1">
    <citation type="journal article" date="2015" name="ISME J.">
        <title>Aquifer environment selects for microbial species cohorts in sediment and groundwater.</title>
        <authorList>
            <person name="Hug L.A."/>
            <person name="Thomas B.C."/>
            <person name="Brown C.T."/>
            <person name="Frischkorn K.R."/>
            <person name="Williams K.H."/>
            <person name="Tringe S.G."/>
            <person name="Banfield J.F."/>
        </authorList>
    </citation>
    <scope>NUCLEOTIDE SEQUENCE</scope>
</reference>
<dbReference type="EMBL" id="KT007008">
    <property type="protein sequence ID" value="AKQ03118.1"/>
    <property type="molecule type" value="Genomic_DNA"/>
</dbReference>
<sequence>MGLEGAAISIAAAIFSVGFAALVTNQWIERRKPYQVAWSLGLVLYAIAAFTQFYAEAYGWTPNVYKVYYLVAATLVAVLGVGSTLLVHRRAGIGFALYTGVVFVGFAWTVAGATVGTLQASTPAGYAMPDTVRIWSPLFTVPGSVALIGIAAYSYWRTRLAFNAWIAAGALIVAVGGTLARFDVGWFLYAAELIGIAVMFRGFLVSQDLAKSSHPDVPQSAPL</sequence>
<feature type="transmembrane region" description="Helical" evidence="1">
    <location>
        <begin position="160"/>
        <end position="180"/>
    </location>
</feature>
<feature type="transmembrane region" description="Helical" evidence="1">
    <location>
        <begin position="6"/>
        <end position="24"/>
    </location>
</feature>
<dbReference type="AlphaFoldDB" id="A0A0H4T5V1"/>
<accession>A0A0H4T5V1</accession>